<accession>A0A7R9WM61</accession>
<organism evidence="11">
    <name type="scientific">Craspedostauros australis</name>
    <dbReference type="NCBI Taxonomy" id="1486917"/>
    <lineage>
        <taxon>Eukaryota</taxon>
        <taxon>Sar</taxon>
        <taxon>Stramenopiles</taxon>
        <taxon>Ochrophyta</taxon>
        <taxon>Bacillariophyta</taxon>
        <taxon>Bacillariophyceae</taxon>
        <taxon>Bacillariophycidae</taxon>
        <taxon>Naviculales</taxon>
        <taxon>Naviculaceae</taxon>
        <taxon>Craspedostauros</taxon>
    </lineage>
</organism>
<dbReference type="PANTHER" id="PTHR21237">
    <property type="entry name" value="GRPE PROTEIN"/>
    <property type="match status" value="1"/>
</dbReference>
<evidence type="ECO:0000256" key="4">
    <source>
        <dbReference type="ARBA" id="ARBA00022490"/>
    </source>
</evidence>
<evidence type="ECO:0000256" key="3">
    <source>
        <dbReference type="ARBA" id="ARBA00011738"/>
    </source>
</evidence>
<evidence type="ECO:0000313" key="11">
    <source>
        <dbReference type="EMBL" id="CAD8329130.1"/>
    </source>
</evidence>
<dbReference type="SUPFAM" id="SSF51064">
    <property type="entry name" value="Head domain of nucleotide exchange factor GrpE"/>
    <property type="match status" value="1"/>
</dbReference>
<comment type="subunit">
    <text evidence="3">Homodimer.</text>
</comment>
<evidence type="ECO:0000256" key="10">
    <source>
        <dbReference type="SAM" id="SignalP"/>
    </source>
</evidence>
<name>A0A7R9WM61_9STRA</name>
<dbReference type="GO" id="GO:0006457">
    <property type="term" value="P:protein folding"/>
    <property type="evidence" value="ECO:0007669"/>
    <property type="project" value="InterPro"/>
</dbReference>
<dbReference type="GO" id="GO:0051087">
    <property type="term" value="F:protein-folding chaperone binding"/>
    <property type="evidence" value="ECO:0007669"/>
    <property type="project" value="InterPro"/>
</dbReference>
<protein>
    <recommendedName>
        <fullName evidence="7">GrpE protein homolog</fullName>
    </recommendedName>
</protein>
<keyword evidence="9" id="KW-0175">Coiled coil</keyword>
<comment type="function">
    <text evidence="7">Essential component of the PAM complex, a complex required for the translocation of transit peptide-containing proteins from the inner membrane into the mitochondrial matrix in an ATP-dependent manner.</text>
</comment>
<evidence type="ECO:0000256" key="2">
    <source>
        <dbReference type="ARBA" id="ARBA00009054"/>
    </source>
</evidence>
<dbReference type="GO" id="GO:0042803">
    <property type="term" value="F:protein homodimerization activity"/>
    <property type="evidence" value="ECO:0007669"/>
    <property type="project" value="InterPro"/>
</dbReference>
<comment type="similarity">
    <text evidence="2 8">Belongs to the GrpE family.</text>
</comment>
<dbReference type="Gene3D" id="3.90.20.20">
    <property type="match status" value="1"/>
</dbReference>
<dbReference type="GO" id="GO:0051082">
    <property type="term" value="F:unfolded protein binding"/>
    <property type="evidence" value="ECO:0007669"/>
    <property type="project" value="TreeGrafter"/>
</dbReference>
<dbReference type="EMBL" id="HBEF01001943">
    <property type="protein sequence ID" value="CAD8329130.1"/>
    <property type="molecule type" value="Transcribed_RNA"/>
</dbReference>
<dbReference type="Pfam" id="PF01025">
    <property type="entry name" value="GrpE"/>
    <property type="match status" value="1"/>
</dbReference>
<keyword evidence="5" id="KW-0346">Stress response</keyword>
<dbReference type="CDD" id="cd00446">
    <property type="entry name" value="GrpE"/>
    <property type="match status" value="1"/>
</dbReference>
<dbReference type="SUPFAM" id="SSF58014">
    <property type="entry name" value="Coiled-coil domain of nucleotide exchange factor GrpE"/>
    <property type="match status" value="1"/>
</dbReference>
<sequence>MISTRQSALLATLVAAMVTSAATAFSVGSPTSGILLRQPVTSTCLWAEKAEETSDDETIEAGDDASSATDILNSPAFLQRKLEVLETDIKKADEDIAEAKERLSAGKEEWQDQLDKLEVEYKTIKDRMSAQTDQNDVVATSEVASAILELVDNFERGFGIVIPETDEEKAIDEEYRKVHSDILATLEKLGVKQVETVGKEFDYEVHQAVMQRASEEYEENIICEEYQKGFVIGEKLIRPAMVAVAA</sequence>
<evidence type="ECO:0000256" key="8">
    <source>
        <dbReference type="RuleBase" id="RU004478"/>
    </source>
</evidence>
<comment type="subcellular location">
    <subcellularLocation>
        <location evidence="1">Cytoplasm</location>
    </subcellularLocation>
    <subcellularLocation>
        <location evidence="7">Mitochondrion matrix</location>
    </subcellularLocation>
</comment>
<gene>
    <name evidence="11" type="ORF">CAUS1442_LOCUS1228</name>
</gene>
<dbReference type="GO" id="GO:0000774">
    <property type="term" value="F:adenyl-nucleotide exchange factor activity"/>
    <property type="evidence" value="ECO:0007669"/>
    <property type="project" value="InterPro"/>
</dbReference>
<dbReference type="FunFam" id="2.30.22.10:FF:000001">
    <property type="entry name" value="Protein GrpE"/>
    <property type="match status" value="1"/>
</dbReference>
<feature type="chain" id="PRO_5030598827" description="GrpE protein homolog" evidence="10">
    <location>
        <begin position="25"/>
        <end position="246"/>
    </location>
</feature>
<evidence type="ECO:0000256" key="5">
    <source>
        <dbReference type="ARBA" id="ARBA00023016"/>
    </source>
</evidence>
<proteinExistence type="inferred from homology"/>
<keyword evidence="6 7" id="KW-0143">Chaperone</keyword>
<dbReference type="AlphaFoldDB" id="A0A7R9WM61"/>
<feature type="signal peptide" evidence="10">
    <location>
        <begin position="1"/>
        <end position="24"/>
    </location>
</feature>
<keyword evidence="4" id="KW-0963">Cytoplasm</keyword>
<dbReference type="GO" id="GO:0005759">
    <property type="term" value="C:mitochondrial matrix"/>
    <property type="evidence" value="ECO:0007669"/>
    <property type="project" value="UniProtKB-SubCell"/>
</dbReference>
<dbReference type="PANTHER" id="PTHR21237:SF40">
    <property type="entry name" value="CELL CYCLE AND APOPTOSIS REGULATOR PROTEIN 2"/>
    <property type="match status" value="1"/>
</dbReference>
<feature type="coiled-coil region" evidence="9">
    <location>
        <begin position="82"/>
        <end position="134"/>
    </location>
</feature>
<evidence type="ECO:0000256" key="7">
    <source>
        <dbReference type="RuleBase" id="RU000640"/>
    </source>
</evidence>
<keyword evidence="10" id="KW-0732">Signal</keyword>
<evidence type="ECO:0000256" key="9">
    <source>
        <dbReference type="SAM" id="Coils"/>
    </source>
</evidence>
<keyword evidence="7" id="KW-0496">Mitochondrion</keyword>
<dbReference type="Gene3D" id="2.30.22.10">
    <property type="entry name" value="Head domain of nucleotide exchange factor GrpE"/>
    <property type="match status" value="1"/>
</dbReference>
<dbReference type="HAMAP" id="MF_01151">
    <property type="entry name" value="GrpE"/>
    <property type="match status" value="1"/>
</dbReference>
<evidence type="ECO:0000256" key="6">
    <source>
        <dbReference type="ARBA" id="ARBA00023186"/>
    </source>
</evidence>
<dbReference type="PRINTS" id="PR00773">
    <property type="entry name" value="GRPEPROTEIN"/>
</dbReference>
<dbReference type="InterPro" id="IPR013805">
    <property type="entry name" value="GrpE_CC"/>
</dbReference>
<dbReference type="PROSITE" id="PS01071">
    <property type="entry name" value="GRPE"/>
    <property type="match status" value="1"/>
</dbReference>
<reference evidence="11" key="1">
    <citation type="submission" date="2021-01" db="EMBL/GenBank/DDBJ databases">
        <authorList>
            <person name="Corre E."/>
            <person name="Pelletier E."/>
            <person name="Niang G."/>
            <person name="Scheremetjew M."/>
            <person name="Finn R."/>
            <person name="Kale V."/>
            <person name="Holt S."/>
            <person name="Cochrane G."/>
            <person name="Meng A."/>
            <person name="Brown T."/>
            <person name="Cohen L."/>
        </authorList>
    </citation>
    <scope>NUCLEOTIDE SEQUENCE</scope>
    <source>
        <strain evidence="11">CCMP3328</strain>
    </source>
</reference>
<evidence type="ECO:0000256" key="1">
    <source>
        <dbReference type="ARBA" id="ARBA00004496"/>
    </source>
</evidence>
<dbReference type="InterPro" id="IPR009012">
    <property type="entry name" value="GrpE_head"/>
</dbReference>
<dbReference type="InterPro" id="IPR000740">
    <property type="entry name" value="GrpE"/>
</dbReference>